<gene>
    <name evidence="1" type="ORF">I0C86_01580</name>
</gene>
<evidence type="ECO:0000313" key="2">
    <source>
        <dbReference type="Proteomes" id="UP000638560"/>
    </source>
</evidence>
<keyword evidence="2" id="KW-1185">Reference proteome</keyword>
<accession>A0ABS0GP42</accession>
<evidence type="ECO:0008006" key="3">
    <source>
        <dbReference type="Google" id="ProtNLM"/>
    </source>
</evidence>
<proteinExistence type="predicted"/>
<dbReference type="Proteomes" id="UP000638560">
    <property type="component" value="Unassembled WGS sequence"/>
</dbReference>
<dbReference type="EMBL" id="JADPUN010000036">
    <property type="protein sequence ID" value="MBF9127692.1"/>
    <property type="molecule type" value="Genomic_DNA"/>
</dbReference>
<organism evidence="1 2">
    <name type="scientific">Plantactinospora alkalitolerans</name>
    <dbReference type="NCBI Taxonomy" id="2789879"/>
    <lineage>
        <taxon>Bacteria</taxon>
        <taxon>Bacillati</taxon>
        <taxon>Actinomycetota</taxon>
        <taxon>Actinomycetes</taxon>
        <taxon>Micromonosporales</taxon>
        <taxon>Micromonosporaceae</taxon>
        <taxon>Plantactinospora</taxon>
    </lineage>
</organism>
<name>A0ABS0GP42_9ACTN</name>
<reference evidence="1 2" key="1">
    <citation type="submission" date="2020-11" db="EMBL/GenBank/DDBJ databases">
        <title>A novel isolate from a Black sea contaminated sediment with potential to produce alkanes: Plantactinospora alkalitolerans sp. nov.</title>
        <authorList>
            <person name="Carro L."/>
            <person name="Veyisoglu A."/>
            <person name="Guven K."/>
            <person name="Schumann P."/>
            <person name="Klenk H.-P."/>
            <person name="Sahin N."/>
        </authorList>
    </citation>
    <scope>NUCLEOTIDE SEQUENCE [LARGE SCALE GENOMIC DNA]</scope>
    <source>
        <strain evidence="1 2">S1510</strain>
    </source>
</reference>
<dbReference type="RefSeq" id="WP_196199368.1">
    <property type="nucleotide sequence ID" value="NZ_JADPUN010000036.1"/>
</dbReference>
<evidence type="ECO:0000313" key="1">
    <source>
        <dbReference type="EMBL" id="MBF9127692.1"/>
    </source>
</evidence>
<protein>
    <recommendedName>
        <fullName evidence="3">Secreted protein</fullName>
    </recommendedName>
</protein>
<comment type="caution">
    <text evidence="1">The sequence shown here is derived from an EMBL/GenBank/DDBJ whole genome shotgun (WGS) entry which is preliminary data.</text>
</comment>
<sequence length="246" mass="28005">MIIGIVVSAIVAVFCAVIAGSVSIYGKRVDRQLAVDARHAARREYAYDLVLTAGDVAWNFIARNYVSEVDAGEPLPGEEKESGSRRCDEILVQACDLLEAHVADMNAIRPVLQDFYRTIFMNRDGSSDQYERARELVVNCRRQDTGLRKLLEERPARGWRQLIPTKSIRSWHERRRRLAGSRPLYRGFEVDQLLRSDDGVTLVSVGEDETFVAILREQEEWALAMRASVATTDARLAHWRRIGTWD</sequence>